<accession>A0A4Y9ZT54</accession>
<dbReference type="PANTHER" id="PTHR48104:SF2">
    <property type="entry name" value="METACASPASE-1-LIKE ISOFORM X1"/>
    <property type="match status" value="1"/>
</dbReference>
<evidence type="ECO:0000313" key="6">
    <source>
        <dbReference type="Proteomes" id="UP000298061"/>
    </source>
</evidence>
<comment type="caution">
    <text evidence="5">The sequence shown here is derived from an EMBL/GenBank/DDBJ whole genome shotgun (WGS) entry which is preliminary data.</text>
</comment>
<dbReference type="InterPro" id="IPR050452">
    <property type="entry name" value="Metacaspase"/>
</dbReference>
<dbReference type="GO" id="GO:0006508">
    <property type="term" value="P:proteolysis"/>
    <property type="evidence" value="ECO:0007669"/>
    <property type="project" value="InterPro"/>
</dbReference>
<comment type="similarity">
    <text evidence="1">Belongs to the peptidase C14B family.</text>
</comment>
<dbReference type="SUPFAM" id="SSF52129">
    <property type="entry name" value="Caspase-like"/>
    <property type="match status" value="1"/>
</dbReference>
<reference evidence="5 6" key="1">
    <citation type="submission" date="2019-02" db="EMBL/GenBank/DDBJ databases">
        <title>Genome sequencing of the rare red list fungi Hericium alpestre (H. flagellum).</title>
        <authorList>
            <person name="Buettner E."/>
            <person name="Kellner H."/>
        </authorList>
    </citation>
    <scope>NUCLEOTIDE SEQUENCE [LARGE SCALE GENOMIC DNA]</scope>
    <source>
        <strain evidence="5 6">DSM 108284</strain>
    </source>
</reference>
<dbReference type="AlphaFoldDB" id="A0A4Y9ZT54"/>
<dbReference type="Gene3D" id="3.40.50.12660">
    <property type="match status" value="1"/>
</dbReference>
<dbReference type="GO" id="GO:0006915">
    <property type="term" value="P:apoptotic process"/>
    <property type="evidence" value="ECO:0007669"/>
    <property type="project" value="UniProtKB-KW"/>
</dbReference>
<keyword evidence="6" id="KW-1185">Reference proteome</keyword>
<evidence type="ECO:0000313" key="5">
    <source>
        <dbReference type="EMBL" id="TFY77213.1"/>
    </source>
</evidence>
<evidence type="ECO:0000259" key="4">
    <source>
        <dbReference type="Pfam" id="PF00656"/>
    </source>
</evidence>
<keyword evidence="3" id="KW-0378">Hydrolase</keyword>
<organism evidence="5 6">
    <name type="scientific">Hericium alpestre</name>
    <dbReference type="NCBI Taxonomy" id="135208"/>
    <lineage>
        <taxon>Eukaryota</taxon>
        <taxon>Fungi</taxon>
        <taxon>Dikarya</taxon>
        <taxon>Basidiomycota</taxon>
        <taxon>Agaricomycotina</taxon>
        <taxon>Agaricomycetes</taxon>
        <taxon>Russulales</taxon>
        <taxon>Hericiaceae</taxon>
        <taxon>Hericium</taxon>
    </lineage>
</organism>
<dbReference type="EMBL" id="SFCI01000973">
    <property type="protein sequence ID" value="TFY77213.1"/>
    <property type="molecule type" value="Genomic_DNA"/>
</dbReference>
<evidence type="ECO:0000256" key="1">
    <source>
        <dbReference type="ARBA" id="ARBA00009005"/>
    </source>
</evidence>
<gene>
    <name evidence="5" type="ORF">EWM64_g6798</name>
</gene>
<name>A0A4Y9ZT54_9AGAM</name>
<sequence length="257" mass="29503">MPLPKPTPLKAINSFLDPPPLPWEGRRRALLIGINYRYEKCDKYPPLKGPSNDIKKMKQLLISQYQFGDHEIVIMTDDDEKMSGTDLWPTCDNIVKQIEVLVHDAEPHDFFIFHFAGHCSQQEAVDDPTEVDGLNEVLIGCDFRGLVDDRDASTWQNAKSRYASMKIKMMAIVRFSRAARKQKSRRAKHLFTCGEQCQHTLHGDAVVVSLSACLDHQVTWEDRRDQGAAMTDTLIKILEKDPAITLRDVEQQLRFYF</sequence>
<dbReference type="Proteomes" id="UP000298061">
    <property type="component" value="Unassembled WGS sequence"/>
</dbReference>
<dbReference type="Pfam" id="PF00656">
    <property type="entry name" value="Peptidase_C14"/>
    <property type="match status" value="1"/>
</dbReference>
<keyword evidence="2" id="KW-0053">Apoptosis</keyword>
<protein>
    <recommendedName>
        <fullName evidence="4">Peptidase C14 caspase domain-containing protein</fullName>
    </recommendedName>
</protein>
<evidence type="ECO:0000256" key="2">
    <source>
        <dbReference type="ARBA" id="ARBA00022703"/>
    </source>
</evidence>
<feature type="domain" description="Peptidase C14 caspase" evidence="4">
    <location>
        <begin position="26"/>
        <end position="242"/>
    </location>
</feature>
<dbReference type="GO" id="GO:0005737">
    <property type="term" value="C:cytoplasm"/>
    <property type="evidence" value="ECO:0007669"/>
    <property type="project" value="TreeGrafter"/>
</dbReference>
<proteinExistence type="inferred from homology"/>
<dbReference type="InterPro" id="IPR011600">
    <property type="entry name" value="Pept_C14_caspase"/>
</dbReference>
<keyword evidence="3" id="KW-0788">Thiol protease</keyword>
<keyword evidence="3" id="KW-0645">Protease</keyword>
<dbReference type="InterPro" id="IPR029030">
    <property type="entry name" value="Caspase-like_dom_sf"/>
</dbReference>
<dbReference type="OrthoDB" id="3223806at2759"/>
<dbReference type="PANTHER" id="PTHR48104">
    <property type="entry name" value="METACASPASE-4"/>
    <property type="match status" value="1"/>
</dbReference>
<evidence type="ECO:0000256" key="3">
    <source>
        <dbReference type="ARBA" id="ARBA00022807"/>
    </source>
</evidence>
<dbReference type="GO" id="GO:0004197">
    <property type="term" value="F:cysteine-type endopeptidase activity"/>
    <property type="evidence" value="ECO:0007669"/>
    <property type="project" value="InterPro"/>
</dbReference>